<dbReference type="AlphaFoldDB" id="A0AAD7I6N4"/>
<feature type="compositionally biased region" description="Basic and acidic residues" evidence="1">
    <location>
        <begin position="386"/>
        <end position="396"/>
    </location>
</feature>
<feature type="compositionally biased region" description="Basic and acidic residues" evidence="1">
    <location>
        <begin position="13"/>
        <end position="24"/>
    </location>
</feature>
<feature type="compositionally biased region" description="Low complexity" evidence="1">
    <location>
        <begin position="397"/>
        <end position="410"/>
    </location>
</feature>
<organism evidence="3 4">
    <name type="scientific">Mycena maculata</name>
    <dbReference type="NCBI Taxonomy" id="230809"/>
    <lineage>
        <taxon>Eukaryota</taxon>
        <taxon>Fungi</taxon>
        <taxon>Dikarya</taxon>
        <taxon>Basidiomycota</taxon>
        <taxon>Agaricomycotina</taxon>
        <taxon>Agaricomycetes</taxon>
        <taxon>Agaricomycetidae</taxon>
        <taxon>Agaricales</taxon>
        <taxon>Marasmiineae</taxon>
        <taxon>Mycenaceae</taxon>
        <taxon>Mycena</taxon>
    </lineage>
</organism>
<feature type="region of interest" description="Disordered" evidence="1">
    <location>
        <begin position="504"/>
        <end position="524"/>
    </location>
</feature>
<dbReference type="EMBL" id="JARJLG010000157">
    <property type="protein sequence ID" value="KAJ7735112.1"/>
    <property type="molecule type" value="Genomic_DNA"/>
</dbReference>
<gene>
    <name evidence="3" type="ORF">DFH07DRAFT_870793</name>
</gene>
<sequence>MPPATAPPARMPARGDRNAPHFDASKPHELRRYFTDLEFLFSEASITDETEMKKHATRFLVVEDQETWETLPSFTDATKKYDAFKADVLKLYSGNEEDRRFGLSDLDALVGHYSRVGIHTKEDLTTFYRQFLRISNYLISKSRLSPTELSRAFLRAMQPAAFSLAVHHRLQIKKPDNHPEDPYALEDLFEAAQFCIAGPVSTIAFSPIVPATASPAPTEIKSDPGIAALVGTVSELIKVLANGKAGSANSNNGTGSKKRPDGCGYCSDLDHFINQCRHVLDDIKAGKVRRNSDGKVVLPNGSFVPRSIPGPNLRARVEEWHKQNPGQLAIAQLLVEVAMDHLAPPSNFATPAEARTFALSAEERIQTLEHEINTIRTRSQAQRAFQAEREEADRTIPRPTTTAPATATPDSAPPVAPTTQTTPSNPPPAPAHAHPFSAARDGAYAPPKDRNFGIPAQKPAYRTNAPVYNEQDAADIFNASLDAPISMTQRQLLSIAPEIRAHMREATSSRRVPSKDNKPTNAPVSQMLNSIDEVFPYSPEPDTLEEQRSKDNRHTALLDSLPTAYTSAAESNLPPGAVVVPDPYAMYYENGSSIPDDLIVSMESSAIRSIIPIVDNRERVECIVDGGSQIIAMSEMVCHDLGLSYDPTIVLRMQSANGTVSPSLGLARNVPFRISDITLYLQVHIVRLLGRPFDVLTQSIVRNFANEDQTITICDPNTGKLATVPTVPRGPPRNRPQGFPNDPKAHNSRT</sequence>
<dbReference type="Pfam" id="PF13352">
    <property type="entry name" value="DUF4100"/>
    <property type="match status" value="1"/>
</dbReference>
<proteinExistence type="predicted"/>
<dbReference type="InterPro" id="IPR025165">
    <property type="entry name" value="DUF4100"/>
</dbReference>
<comment type="caution">
    <text evidence="3">The sequence shown here is derived from an EMBL/GenBank/DDBJ whole genome shotgun (WGS) entry which is preliminary data.</text>
</comment>
<accession>A0AAD7I6N4</accession>
<keyword evidence="4" id="KW-1185">Reference proteome</keyword>
<evidence type="ECO:0000313" key="4">
    <source>
        <dbReference type="Proteomes" id="UP001215280"/>
    </source>
</evidence>
<feature type="region of interest" description="Disordered" evidence="1">
    <location>
        <begin position="720"/>
        <end position="750"/>
    </location>
</feature>
<dbReference type="Gene3D" id="2.40.70.10">
    <property type="entry name" value="Acid Proteases"/>
    <property type="match status" value="1"/>
</dbReference>
<protein>
    <recommendedName>
        <fullName evidence="2">DUF4100 domain-containing protein</fullName>
    </recommendedName>
</protein>
<reference evidence="3" key="1">
    <citation type="submission" date="2023-03" db="EMBL/GenBank/DDBJ databases">
        <title>Massive genome expansion in bonnet fungi (Mycena s.s.) driven by repeated elements and novel gene families across ecological guilds.</title>
        <authorList>
            <consortium name="Lawrence Berkeley National Laboratory"/>
            <person name="Harder C.B."/>
            <person name="Miyauchi S."/>
            <person name="Viragh M."/>
            <person name="Kuo A."/>
            <person name="Thoen E."/>
            <person name="Andreopoulos B."/>
            <person name="Lu D."/>
            <person name="Skrede I."/>
            <person name="Drula E."/>
            <person name="Henrissat B."/>
            <person name="Morin E."/>
            <person name="Kohler A."/>
            <person name="Barry K."/>
            <person name="LaButti K."/>
            <person name="Morin E."/>
            <person name="Salamov A."/>
            <person name="Lipzen A."/>
            <person name="Mereny Z."/>
            <person name="Hegedus B."/>
            <person name="Baldrian P."/>
            <person name="Stursova M."/>
            <person name="Weitz H."/>
            <person name="Taylor A."/>
            <person name="Grigoriev I.V."/>
            <person name="Nagy L.G."/>
            <person name="Martin F."/>
            <person name="Kauserud H."/>
        </authorList>
    </citation>
    <scope>NUCLEOTIDE SEQUENCE</scope>
    <source>
        <strain evidence="3">CBHHK188m</strain>
    </source>
</reference>
<feature type="region of interest" description="Disordered" evidence="1">
    <location>
        <begin position="1"/>
        <end position="24"/>
    </location>
</feature>
<feature type="compositionally biased region" description="Pro residues" evidence="1">
    <location>
        <begin position="1"/>
        <end position="10"/>
    </location>
</feature>
<dbReference type="InterPro" id="IPR021109">
    <property type="entry name" value="Peptidase_aspartic_dom_sf"/>
</dbReference>
<dbReference type="CDD" id="cd00303">
    <property type="entry name" value="retropepsin_like"/>
    <property type="match status" value="1"/>
</dbReference>
<feature type="domain" description="DUF4100" evidence="2">
    <location>
        <begin position="356"/>
        <end position="511"/>
    </location>
</feature>
<feature type="compositionally biased region" description="Basic and acidic residues" evidence="1">
    <location>
        <begin position="504"/>
        <end position="518"/>
    </location>
</feature>
<evidence type="ECO:0000256" key="1">
    <source>
        <dbReference type="SAM" id="MobiDB-lite"/>
    </source>
</evidence>
<evidence type="ECO:0000313" key="3">
    <source>
        <dbReference type="EMBL" id="KAJ7735112.1"/>
    </source>
</evidence>
<dbReference type="Proteomes" id="UP001215280">
    <property type="component" value="Unassembled WGS sequence"/>
</dbReference>
<feature type="region of interest" description="Disordered" evidence="1">
    <location>
        <begin position="374"/>
        <end position="455"/>
    </location>
</feature>
<name>A0AAD7I6N4_9AGAR</name>
<evidence type="ECO:0000259" key="2">
    <source>
        <dbReference type="Pfam" id="PF13352"/>
    </source>
</evidence>